<dbReference type="EMBL" id="BJXX01000119">
    <property type="protein sequence ID" value="GEN35164.1"/>
    <property type="molecule type" value="Genomic_DNA"/>
</dbReference>
<name>A0A511V8A3_9BACL</name>
<feature type="transmembrane region" description="Helical" evidence="5">
    <location>
        <begin position="99"/>
        <end position="119"/>
    </location>
</feature>
<comment type="caution">
    <text evidence="7">The sequence shown here is derived from an EMBL/GenBank/DDBJ whole genome shotgun (WGS) entry which is preliminary data.</text>
</comment>
<feature type="transmembrane region" description="Helical" evidence="5">
    <location>
        <begin position="25"/>
        <end position="45"/>
    </location>
</feature>
<dbReference type="InterPro" id="IPR051533">
    <property type="entry name" value="WaaL-like"/>
</dbReference>
<dbReference type="PANTHER" id="PTHR37422">
    <property type="entry name" value="TEICHURONIC ACID BIOSYNTHESIS PROTEIN TUAE"/>
    <property type="match status" value="1"/>
</dbReference>
<evidence type="ECO:0000256" key="3">
    <source>
        <dbReference type="ARBA" id="ARBA00022989"/>
    </source>
</evidence>
<feature type="transmembrane region" description="Helical" evidence="5">
    <location>
        <begin position="244"/>
        <end position="260"/>
    </location>
</feature>
<keyword evidence="3 5" id="KW-1133">Transmembrane helix</keyword>
<evidence type="ECO:0000256" key="1">
    <source>
        <dbReference type="ARBA" id="ARBA00004141"/>
    </source>
</evidence>
<feature type="transmembrane region" description="Helical" evidence="5">
    <location>
        <begin position="65"/>
        <end position="87"/>
    </location>
</feature>
<keyword evidence="4 5" id="KW-0472">Membrane</keyword>
<feature type="transmembrane region" description="Helical" evidence="5">
    <location>
        <begin position="290"/>
        <end position="310"/>
    </location>
</feature>
<feature type="transmembrane region" description="Helical" evidence="5">
    <location>
        <begin position="218"/>
        <end position="237"/>
    </location>
</feature>
<dbReference type="Proteomes" id="UP000321157">
    <property type="component" value="Unassembled WGS sequence"/>
</dbReference>
<feature type="transmembrane region" description="Helical" evidence="5">
    <location>
        <begin position="139"/>
        <end position="155"/>
    </location>
</feature>
<reference evidence="7 8" key="1">
    <citation type="submission" date="2019-07" db="EMBL/GenBank/DDBJ databases">
        <title>Whole genome shotgun sequence of Aneurinibacillus danicus NBRC 102444.</title>
        <authorList>
            <person name="Hosoyama A."/>
            <person name="Uohara A."/>
            <person name="Ohji S."/>
            <person name="Ichikawa N."/>
        </authorList>
    </citation>
    <scope>NUCLEOTIDE SEQUENCE [LARGE SCALE GENOMIC DNA]</scope>
    <source>
        <strain evidence="7 8">NBRC 102444</strain>
    </source>
</reference>
<feature type="transmembrane region" description="Helical" evidence="5">
    <location>
        <begin position="162"/>
        <end position="182"/>
    </location>
</feature>
<accession>A0A511V8A3</accession>
<dbReference type="GO" id="GO:0016020">
    <property type="term" value="C:membrane"/>
    <property type="evidence" value="ECO:0007669"/>
    <property type="project" value="UniProtKB-SubCell"/>
</dbReference>
<keyword evidence="8" id="KW-1185">Reference proteome</keyword>
<keyword evidence="2 5" id="KW-0812">Transmembrane</keyword>
<feature type="transmembrane region" description="Helical" evidence="5">
    <location>
        <begin position="495"/>
        <end position="514"/>
    </location>
</feature>
<evidence type="ECO:0000313" key="8">
    <source>
        <dbReference type="Proteomes" id="UP000321157"/>
    </source>
</evidence>
<gene>
    <name evidence="7" type="ORF">ADA01nite_26240</name>
</gene>
<protein>
    <recommendedName>
        <fullName evidence="6">O-antigen ligase-related domain-containing protein</fullName>
    </recommendedName>
</protein>
<organism evidence="7 8">
    <name type="scientific">Aneurinibacillus danicus</name>
    <dbReference type="NCBI Taxonomy" id="267746"/>
    <lineage>
        <taxon>Bacteria</taxon>
        <taxon>Bacillati</taxon>
        <taxon>Bacillota</taxon>
        <taxon>Bacilli</taxon>
        <taxon>Bacillales</taxon>
        <taxon>Paenibacillaceae</taxon>
        <taxon>Aneurinibacillus group</taxon>
        <taxon>Aneurinibacillus</taxon>
    </lineage>
</organism>
<evidence type="ECO:0000313" key="7">
    <source>
        <dbReference type="EMBL" id="GEN35164.1"/>
    </source>
</evidence>
<evidence type="ECO:0000256" key="4">
    <source>
        <dbReference type="ARBA" id="ARBA00023136"/>
    </source>
</evidence>
<dbReference type="OrthoDB" id="1762823at2"/>
<comment type="subcellular location">
    <subcellularLocation>
        <location evidence="1">Membrane</location>
        <topology evidence="1">Multi-pass membrane protein</topology>
    </subcellularLocation>
</comment>
<dbReference type="Pfam" id="PF04932">
    <property type="entry name" value="Wzy_C"/>
    <property type="match status" value="1"/>
</dbReference>
<evidence type="ECO:0000256" key="5">
    <source>
        <dbReference type="SAM" id="Phobius"/>
    </source>
</evidence>
<dbReference type="InterPro" id="IPR007016">
    <property type="entry name" value="O-antigen_ligase-rel_domated"/>
</dbReference>
<sequence>MSKQKNMNIDQMLNLEGQKTVDKMLIWMLAFAIVVIPLLTRTAIFEFQSPVITGTSLDSGMKAEVFTYYKFIWLVIVTIIVSCLFLYKMIAKGYEIPKSYINLPSAVLFVVLLASSLFADYKTISMFGQYNRHEGMITYLGYIILFFVAANILYSEKSVKTIINALIPLLLVNAFLGLMYFFGYDLLKNAFFRGILLPGGVKEQAGAFFNSTINNPNYVSGIAGMLIALFVTKAVLIESQKQRVIDILLASVAFAMLLASLSTSGFVTFVFVLPVIVLVIISSDKRKQAAFTLAACFALFSAIFFGMYSYNPKVWDESIGFFVGKSQNGIDQKTASAFGWKDLYEQHTPLKIDTAYAETQNQETFQEFNLPPQQWAAGTGRAYIWSETLNLIKQRPILGYGMDTYAYHFPQDDPNKNSGINDANTIVDKPHNMYLNIAYGSGVIALLAFLILVVRHIVAGAGILKERIKTENDALSASILVAIVAYLLQGLFNDSIIGTAFIFWILLGTSVAMLRQRREA</sequence>
<evidence type="ECO:0000259" key="6">
    <source>
        <dbReference type="Pfam" id="PF04932"/>
    </source>
</evidence>
<dbReference type="RefSeq" id="WP_146810529.1">
    <property type="nucleotide sequence ID" value="NZ_BJXX01000119.1"/>
</dbReference>
<feature type="domain" description="O-antigen ligase-related" evidence="6">
    <location>
        <begin position="250"/>
        <end position="450"/>
    </location>
</feature>
<feature type="transmembrane region" description="Helical" evidence="5">
    <location>
        <begin position="437"/>
        <end position="458"/>
    </location>
</feature>
<dbReference type="PANTHER" id="PTHR37422:SF13">
    <property type="entry name" value="LIPOPOLYSACCHARIDE BIOSYNTHESIS PROTEIN PA4999-RELATED"/>
    <property type="match status" value="1"/>
</dbReference>
<feature type="transmembrane region" description="Helical" evidence="5">
    <location>
        <begin position="266"/>
        <end position="283"/>
    </location>
</feature>
<dbReference type="AlphaFoldDB" id="A0A511V8A3"/>
<feature type="transmembrane region" description="Helical" evidence="5">
    <location>
        <begin position="470"/>
        <end position="489"/>
    </location>
</feature>
<proteinExistence type="predicted"/>
<evidence type="ECO:0000256" key="2">
    <source>
        <dbReference type="ARBA" id="ARBA00022692"/>
    </source>
</evidence>